<proteinExistence type="predicted"/>
<organism evidence="1">
    <name type="scientific">Trichophyton rubrum CBS 288.86</name>
    <dbReference type="NCBI Taxonomy" id="1215330"/>
    <lineage>
        <taxon>Eukaryota</taxon>
        <taxon>Fungi</taxon>
        <taxon>Dikarya</taxon>
        <taxon>Ascomycota</taxon>
        <taxon>Pezizomycotina</taxon>
        <taxon>Eurotiomycetes</taxon>
        <taxon>Eurotiomycetidae</taxon>
        <taxon>Onygenales</taxon>
        <taxon>Arthrodermataceae</taxon>
        <taxon>Trichophyton</taxon>
    </lineage>
</organism>
<sequence>MGHMLIRQGPNPSPTYFSEAHTQRVNHVDVNIVHSGTYIVVLCLSHSKAARVSVPAPPLVHRVLFLFLLTSNEGTIESNLKDIAFIIRSAEQRSNVHSLRNEHVVGFKNFFPVKMNGRVGVESIECKNGLLILP</sequence>
<dbReference type="HOGENOM" id="CLU_1897685_0_0_1"/>
<gene>
    <name evidence="1" type="ORF">H103_02241</name>
</gene>
<accession>A0A022WAI3</accession>
<dbReference type="AlphaFoldDB" id="A0A022WAI3"/>
<reference evidence="1" key="1">
    <citation type="submission" date="2014-02" db="EMBL/GenBank/DDBJ databases">
        <title>The Genome Sequence of Trichophyton rubrum (morphotype fischeri) CBS 288.86.</title>
        <authorList>
            <consortium name="The Broad Institute Genomics Platform"/>
            <person name="Cuomo C.A."/>
            <person name="White T.C."/>
            <person name="Graser Y."/>
            <person name="Martinez-Rossi N."/>
            <person name="Heitman J."/>
            <person name="Young S.K."/>
            <person name="Zeng Q."/>
            <person name="Gargeya S."/>
            <person name="Abouelleil A."/>
            <person name="Alvarado L."/>
            <person name="Chapman S.B."/>
            <person name="Gainer-Dewar J."/>
            <person name="Goldberg J."/>
            <person name="Griggs A."/>
            <person name="Gujja S."/>
            <person name="Hansen M."/>
            <person name="Howarth C."/>
            <person name="Imamovic A."/>
            <person name="Larimer J."/>
            <person name="Martinez D."/>
            <person name="Murphy C."/>
            <person name="Pearson M.D."/>
            <person name="Persinoti G."/>
            <person name="Poon T."/>
            <person name="Priest M."/>
            <person name="Roberts A.D."/>
            <person name="Saif S."/>
            <person name="Shea T.D."/>
            <person name="Sykes S.N."/>
            <person name="Wortman J."/>
            <person name="Nusbaum C."/>
            <person name="Birren B."/>
        </authorList>
    </citation>
    <scope>NUCLEOTIDE SEQUENCE [LARGE SCALE GENOMIC DNA]</scope>
    <source>
        <strain evidence="1">CBS 288.86</strain>
    </source>
</reference>
<dbReference type="EMBL" id="KK207759">
    <property type="protein sequence ID" value="EZF55111.1"/>
    <property type="molecule type" value="Genomic_DNA"/>
</dbReference>
<name>A0A022WAI3_TRIRU</name>
<dbReference type="Proteomes" id="UP000023758">
    <property type="component" value="Unassembled WGS sequence"/>
</dbReference>
<protein>
    <submittedName>
        <fullName evidence="1">Uncharacterized protein</fullName>
    </submittedName>
</protein>
<evidence type="ECO:0000313" key="1">
    <source>
        <dbReference type="EMBL" id="EZF55111.1"/>
    </source>
</evidence>